<protein>
    <recommendedName>
        <fullName evidence="4">Cytochrome c domain-containing protein</fullName>
    </recommendedName>
</protein>
<dbReference type="KEGG" id="nha:Nham_4082"/>
<dbReference type="GO" id="GO:0009055">
    <property type="term" value="F:electron transfer activity"/>
    <property type="evidence" value="ECO:0007669"/>
    <property type="project" value="InterPro"/>
</dbReference>
<feature type="signal peptide" evidence="1">
    <location>
        <begin position="1"/>
        <end position="33"/>
    </location>
</feature>
<evidence type="ECO:0000313" key="2">
    <source>
        <dbReference type="EMBL" id="ABE64737.1"/>
    </source>
</evidence>
<evidence type="ECO:0008006" key="4">
    <source>
        <dbReference type="Google" id="ProtNLM"/>
    </source>
</evidence>
<accession>Q1QGB0</accession>
<feature type="chain" id="PRO_5004195659" description="Cytochrome c domain-containing protein" evidence="1">
    <location>
        <begin position="34"/>
        <end position="121"/>
    </location>
</feature>
<evidence type="ECO:0000313" key="3">
    <source>
        <dbReference type="Proteomes" id="UP000001953"/>
    </source>
</evidence>
<gene>
    <name evidence="2" type="ordered locus">Nham_4082</name>
</gene>
<dbReference type="InterPro" id="IPR036909">
    <property type="entry name" value="Cyt_c-like_dom_sf"/>
</dbReference>
<dbReference type="HOGENOM" id="CLU_2035564_0_0_5"/>
<dbReference type="Gene3D" id="1.10.760.10">
    <property type="entry name" value="Cytochrome c-like domain"/>
    <property type="match status" value="1"/>
</dbReference>
<dbReference type="EMBL" id="CP000320">
    <property type="protein sequence ID" value="ABE64737.1"/>
    <property type="molecule type" value="Genomic_DNA"/>
</dbReference>
<proteinExistence type="predicted"/>
<dbReference type="Proteomes" id="UP000001953">
    <property type="component" value="Plasmid 1"/>
</dbReference>
<dbReference type="SUPFAM" id="SSF46626">
    <property type="entry name" value="Cytochrome c"/>
    <property type="match status" value="1"/>
</dbReference>
<dbReference type="RefSeq" id="WP_011504998.1">
    <property type="nucleotide sequence ID" value="NC_007959.1"/>
</dbReference>
<dbReference type="OrthoDB" id="9805828at2"/>
<keyword evidence="3" id="KW-1185">Reference proteome</keyword>
<keyword evidence="2" id="KW-0614">Plasmid</keyword>
<keyword evidence="1" id="KW-0732">Signal</keyword>
<sequence>MMPLHTRTAAARIARQLFLAAAVLLATGIMARAQDEAPEDYPPGDGRDGAFYACTACHGFKLVAAQGMSRVQWDATINLMTSKHGMPAIEGRDREVVLNYLEAAFPPRAIPSRGFQNPFIK</sequence>
<reference evidence="3" key="1">
    <citation type="submission" date="2006-03" db="EMBL/GenBank/DDBJ databases">
        <title>Complete sequence of plasmid 1 of Nitrobacter hamburgensis X14.</title>
        <authorList>
            <consortium name="US DOE Joint Genome Institute"/>
            <person name="Copeland A."/>
            <person name="Lucas S."/>
            <person name="Lapidus A."/>
            <person name="Barry K."/>
            <person name="Detter J.C."/>
            <person name="Glavina del Rio T."/>
            <person name="Hammon N."/>
            <person name="Israni S."/>
            <person name="Dalin E."/>
            <person name="Tice H."/>
            <person name="Pitluck S."/>
            <person name="Chain P."/>
            <person name="Malfatti S."/>
            <person name="Shin M."/>
            <person name="Vergez L."/>
            <person name="Schmutz J."/>
            <person name="Larimer F."/>
            <person name="Land M."/>
            <person name="Hauser L."/>
            <person name="Kyrpides N."/>
            <person name="Ivanova N."/>
            <person name="Ward B."/>
            <person name="Arp D."/>
            <person name="Klotz M."/>
            <person name="Stein L."/>
            <person name="O'Mullan G."/>
            <person name="Starkenburg S."/>
            <person name="Sayavedra L."/>
            <person name="Poret-Peterson A.T."/>
            <person name="Gentry M.E."/>
            <person name="Bruce D."/>
            <person name="Richardson P."/>
        </authorList>
    </citation>
    <scope>NUCLEOTIDE SEQUENCE [LARGE SCALE GENOMIC DNA]</scope>
    <source>
        <strain evidence="3">DSM 10229 / NCIMB 13809 / X14</strain>
        <plasmid evidence="3">Plasmid pNITHX1</plasmid>
    </source>
</reference>
<evidence type="ECO:0000256" key="1">
    <source>
        <dbReference type="SAM" id="SignalP"/>
    </source>
</evidence>
<geneLocation type="plasmid" evidence="3">
    <name>pNITHX1</name>
</geneLocation>
<dbReference type="AlphaFoldDB" id="Q1QGB0"/>
<name>Q1QGB0_NITHX</name>
<dbReference type="GO" id="GO:0020037">
    <property type="term" value="F:heme binding"/>
    <property type="evidence" value="ECO:0007669"/>
    <property type="project" value="InterPro"/>
</dbReference>
<organism evidence="2 3">
    <name type="scientific">Nitrobacter hamburgensis (strain DSM 10229 / NCIMB 13809 / X14)</name>
    <dbReference type="NCBI Taxonomy" id="323097"/>
    <lineage>
        <taxon>Bacteria</taxon>
        <taxon>Pseudomonadati</taxon>
        <taxon>Pseudomonadota</taxon>
        <taxon>Alphaproteobacteria</taxon>
        <taxon>Hyphomicrobiales</taxon>
        <taxon>Nitrobacteraceae</taxon>
        <taxon>Nitrobacter</taxon>
    </lineage>
</organism>